<evidence type="ECO:0000256" key="7">
    <source>
        <dbReference type="ARBA" id="ARBA00022989"/>
    </source>
</evidence>
<dbReference type="InterPro" id="IPR012902">
    <property type="entry name" value="N_methyl_site"/>
</dbReference>
<dbReference type="PIRSF" id="PIRSF021292">
    <property type="entry name" value="Competence_ComGD"/>
    <property type="match status" value="1"/>
</dbReference>
<keyword evidence="9" id="KW-0178">Competence</keyword>
<dbReference type="Pfam" id="PF07963">
    <property type="entry name" value="N_methyl"/>
    <property type="match status" value="1"/>
</dbReference>
<evidence type="ECO:0000256" key="3">
    <source>
        <dbReference type="ARBA" id="ARBA00022475"/>
    </source>
</evidence>
<keyword evidence="3" id="KW-1003">Cell membrane</keyword>
<comment type="subcellular location">
    <subcellularLocation>
        <location evidence="2">Cell inner membrane</location>
        <topology evidence="2">Single-pass membrane protein</topology>
    </subcellularLocation>
    <subcellularLocation>
        <location evidence="1">Cell surface</location>
    </subcellularLocation>
</comment>
<keyword evidence="7 10" id="KW-1133">Transmembrane helix</keyword>
<dbReference type="GO" id="GO:0005886">
    <property type="term" value="C:plasma membrane"/>
    <property type="evidence" value="ECO:0007669"/>
    <property type="project" value="UniProtKB-SubCell"/>
</dbReference>
<evidence type="ECO:0000256" key="6">
    <source>
        <dbReference type="ARBA" id="ARBA00022692"/>
    </source>
</evidence>
<dbReference type="NCBIfam" id="NF040982">
    <property type="entry name" value="ComGD"/>
    <property type="match status" value="1"/>
</dbReference>
<keyword evidence="4" id="KW-0488">Methylation</keyword>
<protein>
    <recommendedName>
        <fullName evidence="11">General secretion pathway GspH domain-containing protein</fullName>
    </recommendedName>
</protein>
<evidence type="ECO:0000256" key="4">
    <source>
        <dbReference type="ARBA" id="ARBA00022481"/>
    </source>
</evidence>
<gene>
    <name evidence="12" type="ORF">GFC30_2625</name>
</gene>
<dbReference type="EMBL" id="CP015438">
    <property type="protein sequence ID" value="ANB59919.1"/>
    <property type="molecule type" value="Genomic_DNA"/>
</dbReference>
<dbReference type="AlphaFoldDB" id="A0A160F1B3"/>
<keyword evidence="6 10" id="KW-0812">Transmembrane</keyword>
<dbReference type="Proteomes" id="UP000076865">
    <property type="component" value="Chromosome"/>
</dbReference>
<proteinExistence type="predicted"/>
<accession>A0A160F1B3</accession>
<evidence type="ECO:0000256" key="1">
    <source>
        <dbReference type="ARBA" id="ARBA00004241"/>
    </source>
</evidence>
<dbReference type="InterPro" id="IPR045584">
    <property type="entry name" value="Pilin-like"/>
</dbReference>
<dbReference type="GO" id="GO:0030420">
    <property type="term" value="P:establishment of competence for transformation"/>
    <property type="evidence" value="ECO:0007669"/>
    <property type="project" value="UniProtKB-KW"/>
</dbReference>
<dbReference type="GO" id="GO:0009986">
    <property type="term" value="C:cell surface"/>
    <property type="evidence" value="ECO:0007669"/>
    <property type="project" value="UniProtKB-SubCell"/>
</dbReference>
<dbReference type="InterPro" id="IPR022346">
    <property type="entry name" value="T2SS_GspH"/>
</dbReference>
<evidence type="ECO:0000256" key="5">
    <source>
        <dbReference type="ARBA" id="ARBA00022519"/>
    </source>
</evidence>
<keyword evidence="13" id="KW-1185">Reference proteome</keyword>
<feature type="transmembrane region" description="Helical" evidence="10">
    <location>
        <begin position="6"/>
        <end position="27"/>
    </location>
</feature>
<dbReference type="OrthoDB" id="1653576at2"/>
<evidence type="ECO:0000256" key="8">
    <source>
        <dbReference type="ARBA" id="ARBA00023136"/>
    </source>
</evidence>
<evidence type="ECO:0000313" key="12">
    <source>
        <dbReference type="EMBL" id="ANB59919.1"/>
    </source>
</evidence>
<dbReference type="Pfam" id="PF12019">
    <property type="entry name" value="GspH"/>
    <property type="match status" value="1"/>
</dbReference>
<evidence type="ECO:0000259" key="11">
    <source>
        <dbReference type="Pfam" id="PF12019"/>
    </source>
</evidence>
<dbReference type="GO" id="GO:0015628">
    <property type="term" value="P:protein secretion by the type II secretion system"/>
    <property type="evidence" value="ECO:0007669"/>
    <property type="project" value="InterPro"/>
</dbReference>
<evidence type="ECO:0000256" key="2">
    <source>
        <dbReference type="ARBA" id="ARBA00004377"/>
    </source>
</evidence>
<dbReference type="InterPro" id="IPR016785">
    <property type="entry name" value="ComGD"/>
</dbReference>
<evidence type="ECO:0000256" key="9">
    <source>
        <dbReference type="ARBA" id="ARBA00023287"/>
    </source>
</evidence>
<evidence type="ECO:0000313" key="13">
    <source>
        <dbReference type="Proteomes" id="UP000076865"/>
    </source>
</evidence>
<dbReference type="Gene3D" id="3.30.700.10">
    <property type="entry name" value="Glycoprotein, Type 4 Pilin"/>
    <property type="match status" value="1"/>
</dbReference>
<feature type="domain" description="General secretion pathway GspH" evidence="11">
    <location>
        <begin position="44"/>
        <end position="132"/>
    </location>
</feature>
<organism evidence="12 13">
    <name type="scientific">Anoxybacteroides amylolyticum</name>
    <dbReference type="NCBI Taxonomy" id="294699"/>
    <lineage>
        <taxon>Bacteria</taxon>
        <taxon>Bacillati</taxon>
        <taxon>Bacillota</taxon>
        <taxon>Bacilli</taxon>
        <taxon>Bacillales</taxon>
        <taxon>Anoxybacillaceae</taxon>
        <taxon>Anoxybacteroides</taxon>
    </lineage>
</organism>
<evidence type="ECO:0000256" key="10">
    <source>
        <dbReference type="SAM" id="Phobius"/>
    </source>
</evidence>
<dbReference type="GO" id="GO:0015627">
    <property type="term" value="C:type II protein secretion system complex"/>
    <property type="evidence" value="ECO:0007669"/>
    <property type="project" value="InterPro"/>
</dbReference>
<dbReference type="PATRIC" id="fig|294699.3.peg.2705"/>
<sequence>MARKNGFTLIEMLIVLMIVSTLTIIAIPRLDQLKKAKEEAHMLEQLTDDLLYAQAYALTHKQSVVVVFYNAQGRYRMTERYMLGTVLLDRTLPNPWKIELSTLQNPLTFLANGNVNKSGTVLLKNGKTTYRLVFLLGKGRFYVQKL</sequence>
<keyword evidence="8 10" id="KW-0472">Membrane</keyword>
<dbReference type="SUPFAM" id="SSF54523">
    <property type="entry name" value="Pili subunits"/>
    <property type="match status" value="1"/>
</dbReference>
<keyword evidence="5" id="KW-0997">Cell inner membrane</keyword>
<name>A0A160F1B3_9BACL</name>
<dbReference type="KEGG" id="aamy:GFC30_2625"/>
<reference evidence="12 13" key="1">
    <citation type="journal article" date="2006" name="Syst. Appl. Microbiol.">
        <title>Anoxybacillus amylolyticus sp. nov., a thermophilic amylase producing bacterium isolated from Mount Rittmann (Antarctica).</title>
        <authorList>
            <person name="Poli A."/>
            <person name="Esposito E."/>
            <person name="Lama L."/>
            <person name="Orlando P."/>
            <person name="Nicolaus G."/>
            <person name="de Appolonia F."/>
            <person name="Gambacorta A."/>
            <person name="Nicolaus B."/>
        </authorList>
    </citation>
    <scope>NUCLEOTIDE SEQUENCE [LARGE SCALE GENOMIC DNA]</scope>
    <source>
        <strain evidence="12 13">DSM 15939</strain>
    </source>
</reference>
<dbReference type="NCBIfam" id="TIGR02532">
    <property type="entry name" value="IV_pilin_GFxxxE"/>
    <property type="match status" value="1"/>
</dbReference>
<dbReference type="RefSeq" id="WP_084256349.1">
    <property type="nucleotide sequence ID" value="NZ_CP015438.1"/>
</dbReference>